<evidence type="ECO:0000313" key="1">
    <source>
        <dbReference type="EMBL" id="SHO46814.1"/>
    </source>
</evidence>
<evidence type="ECO:0000313" key="2">
    <source>
        <dbReference type="Proteomes" id="UP000184612"/>
    </source>
</evidence>
<proteinExistence type="predicted"/>
<protein>
    <recommendedName>
        <fullName evidence="3">DNA binding domain-containing protein, excisionase family</fullName>
    </recommendedName>
</protein>
<reference evidence="1 2" key="1">
    <citation type="submission" date="2016-12" db="EMBL/GenBank/DDBJ databases">
        <authorList>
            <person name="Song W.-J."/>
            <person name="Kurnit D.M."/>
        </authorList>
    </citation>
    <scope>NUCLEOTIDE SEQUENCE [LARGE SCALE GENOMIC DNA]</scope>
    <source>
        <strain evidence="1 2">DSM 12503</strain>
    </source>
</reference>
<dbReference type="Proteomes" id="UP000184612">
    <property type="component" value="Unassembled WGS sequence"/>
</dbReference>
<sequence length="141" mass="16044">MKYIITGDFQGQNITRTAYSDFQAFTLIGQLGQEGITDISMKAVNEAELNNILPEEKQSSQGLARMRTAHQAADYFKQLDPETSFTEYHINRLIKTGVLPVFKSGNKRLINLDKLIQYLNSEIREQEPASKDYGKIRRVGD</sequence>
<organism evidence="1 2">
    <name type="scientific">Anaerocolumna xylanovorans DSM 12503</name>
    <dbReference type="NCBI Taxonomy" id="1121345"/>
    <lineage>
        <taxon>Bacteria</taxon>
        <taxon>Bacillati</taxon>
        <taxon>Bacillota</taxon>
        <taxon>Clostridia</taxon>
        <taxon>Lachnospirales</taxon>
        <taxon>Lachnospiraceae</taxon>
        <taxon>Anaerocolumna</taxon>
    </lineage>
</organism>
<gene>
    <name evidence="1" type="ORF">SAMN02745217_01297</name>
</gene>
<accession>A0A1M7Y3R6</accession>
<dbReference type="EMBL" id="FRFD01000004">
    <property type="protein sequence ID" value="SHO46814.1"/>
    <property type="molecule type" value="Genomic_DNA"/>
</dbReference>
<keyword evidence="2" id="KW-1185">Reference proteome</keyword>
<name>A0A1M7Y3R6_9FIRM</name>
<evidence type="ECO:0008006" key="3">
    <source>
        <dbReference type="Google" id="ProtNLM"/>
    </source>
</evidence>
<dbReference type="RefSeq" id="WP_242952335.1">
    <property type="nucleotide sequence ID" value="NZ_FRFD01000004.1"/>
</dbReference>
<dbReference type="AlphaFoldDB" id="A0A1M7Y3R6"/>
<dbReference type="STRING" id="1121345.SAMN02745217_01297"/>